<dbReference type="GO" id="GO:0016758">
    <property type="term" value="F:hexosyltransferase activity"/>
    <property type="evidence" value="ECO:0007669"/>
    <property type="project" value="UniProtKB-ARBA"/>
</dbReference>
<dbReference type="InterPro" id="IPR013785">
    <property type="entry name" value="Aldolase_TIM"/>
</dbReference>
<dbReference type="InterPro" id="IPR001173">
    <property type="entry name" value="Glyco_trans_2-like"/>
</dbReference>
<evidence type="ECO:0000256" key="4">
    <source>
        <dbReference type="ARBA" id="ARBA00022691"/>
    </source>
</evidence>
<dbReference type="Pfam" id="PF00535">
    <property type="entry name" value="Glycos_transf_2"/>
    <property type="match status" value="1"/>
</dbReference>
<dbReference type="SUPFAM" id="SSF102114">
    <property type="entry name" value="Radical SAM enzymes"/>
    <property type="match status" value="1"/>
</dbReference>
<dbReference type="InterPro" id="IPR058240">
    <property type="entry name" value="rSAM_sf"/>
</dbReference>
<dbReference type="PANTHER" id="PTHR22916">
    <property type="entry name" value="GLYCOSYLTRANSFERASE"/>
    <property type="match status" value="1"/>
</dbReference>
<evidence type="ECO:0000256" key="3">
    <source>
        <dbReference type="ARBA" id="ARBA00022679"/>
    </source>
</evidence>
<dbReference type="SFLD" id="SFLDS00029">
    <property type="entry name" value="Radical_SAM"/>
    <property type="match status" value="1"/>
</dbReference>
<keyword evidence="7" id="KW-0411">Iron-sulfur</keyword>
<gene>
    <name evidence="9" type="ORF">CRV08_12340</name>
</gene>
<proteinExistence type="predicted"/>
<dbReference type="Gene3D" id="3.20.20.70">
    <property type="entry name" value="Aldolase class I"/>
    <property type="match status" value="1"/>
</dbReference>
<dbReference type="Gene3D" id="3.90.550.10">
    <property type="entry name" value="Spore Coat Polysaccharide Biosynthesis Protein SpsA, Chain A"/>
    <property type="match status" value="1"/>
</dbReference>
<dbReference type="CDD" id="cd21109">
    <property type="entry name" value="SPASM"/>
    <property type="match status" value="1"/>
</dbReference>
<feature type="domain" description="Glycosyltransferase 2-like" evidence="8">
    <location>
        <begin position="7"/>
        <end position="161"/>
    </location>
</feature>
<accession>A0A4Q0Y8Q7</accession>
<evidence type="ECO:0000259" key="8">
    <source>
        <dbReference type="Pfam" id="PF00535"/>
    </source>
</evidence>
<comment type="caution">
    <text evidence="9">The sequence shown here is derived from an EMBL/GenBank/DDBJ whole genome shotgun (WGS) entry which is preliminary data.</text>
</comment>
<sequence length="773" mass="91094">MTKPLISVIIPVYNIEDYIYKCLTSILSQSLENIEIIIVNDGSTDKSLEIINRTIRNDKRCLILNQDNQGLSAARNNGLTISKADYVIFIDGDDFINKDMLLKMYHKIVKEEADIVVCQFQKVFPDGKIEIIEEPEEQNFNNILSSKLFSVAWNKLYKRSLFLDNKIYYPNNIYHEDIATTFKLYFFSKKIIYIKESLYNWVQRKASLSNNISQKHIDDIFLSFQLTKDFLIKFNIFDKYINEFNERCFRYSGQMMSRSSNNQELSQYLFDKITKTIILSKKDLGLFLNYNILHGINILDFLISKEKKLENKNNSIISEYIQEQLFDEMNNKNAINILLSKRLNILMSELEILKQSYKKIAIYGVGVFTKLILPHLKPNVSILVDKYLDEKEYENIKIIRPKELNNYEYDILLISVLGREDIIQKELLELNIVNKNYYMFNPLLNDNSSKNINKTFYNRLTNNLTKNTFVLKEHPLNVQIQTISHCNAICYFCPYQGSWHDKNPGRMSMEMYKKIIDNLKGYKIKKFCPYLENEPILDNSLFEKIAYAIDVLSPEIVEVATNISVLNEKVIKGLRDVLMKVPHELRISFHGINEKSYTEVMGLNFEKSLNHVKKLVEIMQTEPLNLMIRGSGKPRKDSNEVKYWFGEKEYKEFWNRELSNFEKKPKIDFFTYHDRAGQKQLNEKGIRFNVYRENLKDFYCIRFDQWVHFLYTGEPILCCMDYNRETVFPNGISEKTIEELYSSNHFETMLKKATGLQESEKDFICKRCISPGG</sequence>
<evidence type="ECO:0000256" key="6">
    <source>
        <dbReference type="ARBA" id="ARBA00023004"/>
    </source>
</evidence>
<dbReference type="Gene3D" id="3.40.50.720">
    <property type="entry name" value="NAD(P)-binding Rossmann-like Domain"/>
    <property type="match status" value="1"/>
</dbReference>
<dbReference type="Proteomes" id="UP000290172">
    <property type="component" value="Unassembled WGS sequence"/>
</dbReference>
<protein>
    <recommendedName>
        <fullName evidence="8">Glycosyltransferase 2-like domain-containing protein</fullName>
    </recommendedName>
</protein>
<organism evidence="9 10">
    <name type="scientific">Halarcobacter ebronensis</name>
    <dbReference type="NCBI Taxonomy" id="1462615"/>
    <lineage>
        <taxon>Bacteria</taxon>
        <taxon>Pseudomonadati</taxon>
        <taxon>Campylobacterota</taxon>
        <taxon>Epsilonproteobacteria</taxon>
        <taxon>Campylobacterales</taxon>
        <taxon>Arcobacteraceae</taxon>
        <taxon>Halarcobacter</taxon>
    </lineage>
</organism>
<dbReference type="CDD" id="cd00761">
    <property type="entry name" value="Glyco_tranf_GTA_type"/>
    <property type="match status" value="1"/>
</dbReference>
<evidence type="ECO:0000313" key="9">
    <source>
        <dbReference type="EMBL" id="RXJ66612.1"/>
    </source>
</evidence>
<dbReference type="RefSeq" id="WP_128982577.1">
    <property type="nucleotide sequence ID" value="NZ_PDKJ01000013.1"/>
</dbReference>
<name>A0A4Q0Y8Q7_9BACT</name>
<evidence type="ECO:0000256" key="2">
    <source>
        <dbReference type="ARBA" id="ARBA00022676"/>
    </source>
</evidence>
<evidence type="ECO:0000256" key="5">
    <source>
        <dbReference type="ARBA" id="ARBA00022723"/>
    </source>
</evidence>
<keyword evidence="2" id="KW-0328">Glycosyltransferase</keyword>
<keyword evidence="6" id="KW-0408">Iron</keyword>
<dbReference type="GO" id="GO:0046872">
    <property type="term" value="F:metal ion binding"/>
    <property type="evidence" value="ECO:0007669"/>
    <property type="project" value="UniProtKB-KW"/>
</dbReference>
<comment type="cofactor">
    <cofactor evidence="1">
        <name>[4Fe-4S] cluster</name>
        <dbReference type="ChEBI" id="CHEBI:49883"/>
    </cofactor>
</comment>
<dbReference type="InterPro" id="IPR029044">
    <property type="entry name" value="Nucleotide-diphossugar_trans"/>
</dbReference>
<evidence type="ECO:0000256" key="1">
    <source>
        <dbReference type="ARBA" id="ARBA00001966"/>
    </source>
</evidence>
<evidence type="ECO:0000313" key="10">
    <source>
        <dbReference type="Proteomes" id="UP000290172"/>
    </source>
</evidence>
<keyword evidence="4" id="KW-0949">S-adenosyl-L-methionine</keyword>
<evidence type="ECO:0000256" key="7">
    <source>
        <dbReference type="ARBA" id="ARBA00023014"/>
    </source>
</evidence>
<reference evidence="9 10" key="1">
    <citation type="submission" date="2017-10" db="EMBL/GenBank/DDBJ databases">
        <title>Genomics of the genus Arcobacter.</title>
        <authorList>
            <person name="Perez-Cataluna A."/>
            <person name="Figueras M.J."/>
        </authorList>
    </citation>
    <scope>NUCLEOTIDE SEQUENCE [LARGE SCALE GENOMIC DNA]</scope>
    <source>
        <strain evidence="9 10">CECT 8993</strain>
    </source>
</reference>
<dbReference type="PANTHER" id="PTHR22916:SF51">
    <property type="entry name" value="GLYCOSYLTRANSFERASE EPSH-RELATED"/>
    <property type="match status" value="1"/>
</dbReference>
<dbReference type="InterPro" id="IPR007197">
    <property type="entry name" value="rSAM"/>
</dbReference>
<dbReference type="GO" id="GO:0051536">
    <property type="term" value="F:iron-sulfur cluster binding"/>
    <property type="evidence" value="ECO:0007669"/>
    <property type="project" value="UniProtKB-KW"/>
</dbReference>
<keyword evidence="5" id="KW-0479">Metal-binding</keyword>
<keyword evidence="3" id="KW-0808">Transferase</keyword>
<dbReference type="AlphaFoldDB" id="A0A4Q0Y8Q7"/>
<dbReference type="SUPFAM" id="SSF53448">
    <property type="entry name" value="Nucleotide-diphospho-sugar transferases"/>
    <property type="match status" value="1"/>
</dbReference>
<dbReference type="EMBL" id="PDKJ01000013">
    <property type="protein sequence ID" value="RXJ66612.1"/>
    <property type="molecule type" value="Genomic_DNA"/>
</dbReference>